<protein>
    <submittedName>
        <fullName evidence="3">DNA-binding MarR family transcriptional regulator</fullName>
    </submittedName>
</protein>
<proteinExistence type="predicted"/>
<dbReference type="SMART" id="SM00347">
    <property type="entry name" value="HTH_MARR"/>
    <property type="match status" value="1"/>
</dbReference>
<accession>A0ABR6RA47</accession>
<keyword evidence="4" id="KW-1185">Reference proteome</keyword>
<evidence type="ECO:0000313" key="3">
    <source>
        <dbReference type="EMBL" id="MBB6576017.1"/>
    </source>
</evidence>
<dbReference type="RefSeq" id="WP_184704097.1">
    <property type="nucleotide sequence ID" value="NZ_JACHKZ010000001.1"/>
</dbReference>
<sequence length="181" mass="20059">MPRLPQPATTSTPTLANPQQPGDLLMYRLHKLSSAAGRLVTRMLERRYGITRREWGVLMWLARVPGLSPSELAAHLELDRARISRAIASMQAKGLLHKETTSANRRSAALQLTAAGQALHDELLPQVRAINLQLLAALDPQQQQQLERSLELLQAQASALEHGDDADTRAIYPPRQSGKRQ</sequence>
<dbReference type="PRINTS" id="PR00598">
    <property type="entry name" value="HTHMARR"/>
</dbReference>
<dbReference type="InterPro" id="IPR036390">
    <property type="entry name" value="WH_DNA-bd_sf"/>
</dbReference>
<feature type="region of interest" description="Disordered" evidence="1">
    <location>
        <begin position="159"/>
        <end position="181"/>
    </location>
</feature>
<dbReference type="InterPro" id="IPR000835">
    <property type="entry name" value="HTH_MarR-typ"/>
</dbReference>
<keyword evidence="3" id="KW-0238">DNA-binding</keyword>
<dbReference type="PANTHER" id="PTHR33164:SF43">
    <property type="entry name" value="HTH-TYPE TRANSCRIPTIONAL REPRESSOR YETL"/>
    <property type="match status" value="1"/>
</dbReference>
<comment type="caution">
    <text evidence="3">The sequence shown here is derived from an EMBL/GenBank/DDBJ whole genome shotgun (WGS) entry which is preliminary data.</text>
</comment>
<evidence type="ECO:0000259" key="2">
    <source>
        <dbReference type="PROSITE" id="PS50995"/>
    </source>
</evidence>
<dbReference type="PROSITE" id="PS50995">
    <property type="entry name" value="HTH_MARR_2"/>
    <property type="match status" value="1"/>
</dbReference>
<evidence type="ECO:0000256" key="1">
    <source>
        <dbReference type="SAM" id="MobiDB-lite"/>
    </source>
</evidence>
<gene>
    <name evidence="3" type="ORF">HNP33_000065</name>
</gene>
<dbReference type="EMBL" id="JACHKZ010000001">
    <property type="protein sequence ID" value="MBB6576017.1"/>
    <property type="molecule type" value="Genomic_DNA"/>
</dbReference>
<dbReference type="Pfam" id="PF12802">
    <property type="entry name" value="MarR_2"/>
    <property type="match status" value="1"/>
</dbReference>
<feature type="region of interest" description="Disordered" evidence="1">
    <location>
        <begin position="1"/>
        <end position="20"/>
    </location>
</feature>
<reference evidence="3 4" key="1">
    <citation type="submission" date="2020-08" db="EMBL/GenBank/DDBJ databases">
        <title>Functional genomics of gut bacteria from endangered species of beetles.</title>
        <authorList>
            <person name="Carlos-Shanley C."/>
        </authorList>
    </citation>
    <scope>NUCLEOTIDE SEQUENCE [LARGE SCALE GENOMIC DNA]</scope>
    <source>
        <strain evidence="3 4">S00124</strain>
    </source>
</reference>
<feature type="compositionally biased region" description="Polar residues" evidence="1">
    <location>
        <begin position="7"/>
        <end position="20"/>
    </location>
</feature>
<organism evidence="3 4">
    <name type="scientific">Comamonas odontotermitis</name>
    <dbReference type="NCBI Taxonomy" id="379895"/>
    <lineage>
        <taxon>Bacteria</taxon>
        <taxon>Pseudomonadati</taxon>
        <taxon>Pseudomonadota</taxon>
        <taxon>Betaproteobacteria</taxon>
        <taxon>Burkholderiales</taxon>
        <taxon>Comamonadaceae</taxon>
        <taxon>Comamonas</taxon>
    </lineage>
</organism>
<dbReference type="PANTHER" id="PTHR33164">
    <property type="entry name" value="TRANSCRIPTIONAL REGULATOR, MARR FAMILY"/>
    <property type="match status" value="1"/>
</dbReference>
<dbReference type="GO" id="GO:0003677">
    <property type="term" value="F:DNA binding"/>
    <property type="evidence" value="ECO:0007669"/>
    <property type="project" value="UniProtKB-KW"/>
</dbReference>
<dbReference type="SUPFAM" id="SSF46785">
    <property type="entry name" value="Winged helix' DNA-binding domain"/>
    <property type="match status" value="1"/>
</dbReference>
<feature type="domain" description="HTH marR-type" evidence="2">
    <location>
        <begin position="22"/>
        <end position="155"/>
    </location>
</feature>
<dbReference type="Proteomes" id="UP000562492">
    <property type="component" value="Unassembled WGS sequence"/>
</dbReference>
<dbReference type="InterPro" id="IPR039422">
    <property type="entry name" value="MarR/SlyA-like"/>
</dbReference>
<evidence type="ECO:0000313" key="4">
    <source>
        <dbReference type="Proteomes" id="UP000562492"/>
    </source>
</evidence>
<name>A0ABR6RA47_9BURK</name>
<dbReference type="Gene3D" id="1.10.10.10">
    <property type="entry name" value="Winged helix-like DNA-binding domain superfamily/Winged helix DNA-binding domain"/>
    <property type="match status" value="1"/>
</dbReference>
<dbReference type="InterPro" id="IPR036388">
    <property type="entry name" value="WH-like_DNA-bd_sf"/>
</dbReference>